<name>A0ABW6ABC2_9BACT</name>
<sequence>MSKPTRLHQRKIGWWLWRGGLLIVLIWIAVDIFVPHHHSIRQFNPQEVARLETAMWRSYYDKKPVVLFWQLAGGLRQQFHAPFWRSFGLAFLATKAAFVFKQGQSRTDYQQALPALIIYYEAIQKLTVERFSVQKVAALELNWWIIHRQRDRYSYADLATALRQTSAALYDQPTAQFATYGNLRADAMRLCDEAGRQPGGATEANWLRIEQKLSQAWNSLHDTVLITN</sequence>
<evidence type="ECO:0000313" key="3">
    <source>
        <dbReference type="Proteomes" id="UP001597512"/>
    </source>
</evidence>
<feature type="transmembrane region" description="Helical" evidence="1">
    <location>
        <begin position="12"/>
        <end position="34"/>
    </location>
</feature>
<evidence type="ECO:0000313" key="2">
    <source>
        <dbReference type="EMBL" id="MFD2932672.1"/>
    </source>
</evidence>
<keyword evidence="1" id="KW-1133">Transmembrane helix</keyword>
<keyword evidence="1" id="KW-0472">Membrane</keyword>
<dbReference type="Proteomes" id="UP001597512">
    <property type="component" value="Unassembled WGS sequence"/>
</dbReference>
<reference evidence="3" key="1">
    <citation type="journal article" date="2019" name="Int. J. Syst. Evol. Microbiol.">
        <title>The Global Catalogue of Microorganisms (GCM) 10K type strain sequencing project: providing services to taxonomists for standard genome sequencing and annotation.</title>
        <authorList>
            <consortium name="The Broad Institute Genomics Platform"/>
            <consortium name="The Broad Institute Genome Sequencing Center for Infectious Disease"/>
            <person name="Wu L."/>
            <person name="Ma J."/>
        </authorList>
    </citation>
    <scope>NUCLEOTIDE SEQUENCE [LARGE SCALE GENOMIC DNA]</scope>
    <source>
        <strain evidence="3">KCTC 52490</strain>
    </source>
</reference>
<protein>
    <recommendedName>
        <fullName evidence="4">DUF4129 domain-containing protein</fullName>
    </recommendedName>
</protein>
<proteinExistence type="predicted"/>
<gene>
    <name evidence="2" type="ORF">ACFS25_02715</name>
</gene>
<comment type="caution">
    <text evidence="2">The sequence shown here is derived from an EMBL/GenBank/DDBJ whole genome shotgun (WGS) entry which is preliminary data.</text>
</comment>
<keyword evidence="1" id="KW-0812">Transmembrane</keyword>
<accession>A0ABW6ABC2</accession>
<evidence type="ECO:0000256" key="1">
    <source>
        <dbReference type="SAM" id="Phobius"/>
    </source>
</evidence>
<dbReference type="EMBL" id="JBHUOM010000001">
    <property type="protein sequence ID" value="MFD2932672.1"/>
    <property type="molecule type" value="Genomic_DNA"/>
</dbReference>
<organism evidence="2 3">
    <name type="scientific">Spirosoma flavum</name>
    <dbReference type="NCBI Taxonomy" id="2048557"/>
    <lineage>
        <taxon>Bacteria</taxon>
        <taxon>Pseudomonadati</taxon>
        <taxon>Bacteroidota</taxon>
        <taxon>Cytophagia</taxon>
        <taxon>Cytophagales</taxon>
        <taxon>Cytophagaceae</taxon>
        <taxon>Spirosoma</taxon>
    </lineage>
</organism>
<dbReference type="RefSeq" id="WP_381496863.1">
    <property type="nucleotide sequence ID" value="NZ_JBHUOM010000001.1"/>
</dbReference>
<keyword evidence="3" id="KW-1185">Reference proteome</keyword>
<evidence type="ECO:0008006" key="4">
    <source>
        <dbReference type="Google" id="ProtNLM"/>
    </source>
</evidence>